<accession>A0A558RBW3</accession>
<dbReference type="SUPFAM" id="SSF101262">
    <property type="entry name" value="Methenyltetrahydrofolate cyclohydrolase-like"/>
    <property type="match status" value="1"/>
</dbReference>
<sequence>MSRPASRLATGGGAAIPGRMPAPPAIDHMDLPALLAAIASTEPAPGAGAAGAVALALGVACARKALRISARHHPADASLRAADTHLVTLGEEALAQGQGDARDFTALLEAMRLPHHDAAGHAARTAAIDRATAALRDTTERLVGLCDAATLRLEGVAARAEGIVTGDVDAARALIAAARAIHAANLAELDQARG</sequence>
<comment type="caution">
    <text evidence="3">The sequence shown here is derived from an EMBL/GenBank/DDBJ whole genome shotgun (WGS) entry which is preliminary data.</text>
</comment>
<protein>
    <recommendedName>
        <fullName evidence="2">Cyclodeaminase/cyclohydrolase domain-containing protein</fullName>
    </recommendedName>
</protein>
<evidence type="ECO:0000313" key="4">
    <source>
        <dbReference type="Proteomes" id="UP000318681"/>
    </source>
</evidence>
<dbReference type="InterPro" id="IPR036178">
    <property type="entry name" value="Formintransfe-cycloase-like_sf"/>
</dbReference>
<dbReference type="Proteomes" id="UP000318681">
    <property type="component" value="Unassembled WGS sequence"/>
</dbReference>
<keyword evidence="4" id="KW-1185">Reference proteome</keyword>
<dbReference type="AlphaFoldDB" id="A0A558RBW3"/>
<dbReference type="GO" id="GO:0003824">
    <property type="term" value="F:catalytic activity"/>
    <property type="evidence" value="ECO:0007669"/>
    <property type="project" value="InterPro"/>
</dbReference>
<evidence type="ECO:0000256" key="1">
    <source>
        <dbReference type="SAM" id="MobiDB-lite"/>
    </source>
</evidence>
<proteinExistence type="predicted"/>
<dbReference type="EMBL" id="VNIM01000006">
    <property type="protein sequence ID" value="TVV76841.1"/>
    <property type="molecule type" value="Genomic_DNA"/>
</dbReference>
<dbReference type="Pfam" id="PF04961">
    <property type="entry name" value="FTCD_C"/>
    <property type="match status" value="1"/>
</dbReference>
<organism evidence="3 4">
    <name type="scientific">Alterirhizorhabdus solaris</name>
    <dbReference type="NCBI Taxonomy" id="2529389"/>
    <lineage>
        <taxon>Bacteria</taxon>
        <taxon>Pseudomonadati</taxon>
        <taxon>Pseudomonadota</taxon>
        <taxon>Alphaproteobacteria</taxon>
        <taxon>Sphingomonadales</taxon>
        <taxon>Rhizorhabdaceae</taxon>
        <taxon>Alterirhizorhabdus</taxon>
    </lineage>
</organism>
<feature type="domain" description="Cyclodeaminase/cyclohydrolase" evidence="2">
    <location>
        <begin position="33"/>
        <end position="180"/>
    </location>
</feature>
<dbReference type="InterPro" id="IPR007044">
    <property type="entry name" value="Cyclodeamin/CycHdrlase"/>
</dbReference>
<gene>
    <name evidence="3" type="ORF">FOY91_02970</name>
</gene>
<evidence type="ECO:0000259" key="2">
    <source>
        <dbReference type="Pfam" id="PF04961"/>
    </source>
</evidence>
<dbReference type="Gene3D" id="1.20.120.680">
    <property type="entry name" value="Formiminotetrahydrofolate cyclodeaminase monomer, up-and-down helical bundle"/>
    <property type="match status" value="1"/>
</dbReference>
<dbReference type="RefSeq" id="WP_145147964.1">
    <property type="nucleotide sequence ID" value="NZ_VNIM01000006.1"/>
</dbReference>
<name>A0A558RBW3_9SPHN</name>
<feature type="region of interest" description="Disordered" evidence="1">
    <location>
        <begin position="1"/>
        <end position="20"/>
    </location>
</feature>
<evidence type="ECO:0000313" key="3">
    <source>
        <dbReference type="EMBL" id="TVV76841.1"/>
    </source>
</evidence>
<reference evidence="3 4" key="1">
    <citation type="submission" date="2019-07" db="EMBL/GenBank/DDBJ databases">
        <title>Sphingomonas solaris sp. nov., isolated from a solar panel from Boston, Massachusetts.</title>
        <authorList>
            <person name="Tanner K."/>
            <person name="Pascual J."/>
            <person name="Mancuso C."/>
            <person name="Pereto J."/>
            <person name="Khalil A."/>
            <person name="Vilanova C."/>
        </authorList>
    </citation>
    <scope>NUCLEOTIDE SEQUENCE [LARGE SCALE GENOMIC DNA]</scope>
    <source>
        <strain evidence="3 4">R4DWN</strain>
    </source>
</reference>